<evidence type="ECO:0000256" key="1">
    <source>
        <dbReference type="ARBA" id="ARBA00022723"/>
    </source>
</evidence>
<dbReference type="CDD" id="cd19769">
    <property type="entry name" value="Bbox2_TRIM16-like"/>
    <property type="match status" value="1"/>
</dbReference>
<dbReference type="InterPro" id="IPR003877">
    <property type="entry name" value="SPRY_dom"/>
</dbReference>
<feature type="domain" description="B box-type" evidence="7">
    <location>
        <begin position="54"/>
        <end position="95"/>
    </location>
</feature>
<keyword evidence="6" id="KW-0812">Transmembrane</keyword>
<sequence>MAAAVACDHCSGGQNTAVRSCLRCEMSFCATHLRPHVENPRLRDHVLVAPIANLEERRCPWHRKELEFYCTVDSSLVCSTCTIAGEHTGHRVLTLQEEQETRKVRPSDAPSNISMQESLRGTRARISREFERRRERLRQEEREALERVDEEGRSALSCIQADIARYEIRARGLEREINQLLVALAVQDPLSFLQRKMDPYETLCVSCGVSLERHGPSLDYVCVLRCECRSSISQETQDDSSPVSRSLNLAKVISVGGVPTKLLPFLDGRSPTLDANSAHDGLRISSDLRTVTWSDVPQGRPHHPHRFDGWRQSLCSESFSSGQHYWEVDVGNAEWCRVGVAYATIPRRGDGDECGLGESDASWCLQKRGSRFSVWHGGVVTSLLVPEPPRRVGVHLDWDAGLLSFYNADSMALLHSFDKTFTQPLHPGLGVGLGVGWLGVMGLVMLHYKVGDSVRIVDLSGAS</sequence>
<evidence type="ECO:0000259" key="7">
    <source>
        <dbReference type="PROSITE" id="PS50119"/>
    </source>
</evidence>
<dbReference type="Gene3D" id="4.10.830.40">
    <property type="match status" value="1"/>
</dbReference>
<dbReference type="SMART" id="SM00336">
    <property type="entry name" value="BBOX"/>
    <property type="match status" value="2"/>
</dbReference>
<accession>A0AAJ7UEA4</accession>
<feature type="coiled-coil region" evidence="5">
    <location>
        <begin position="123"/>
        <end position="183"/>
    </location>
</feature>
<dbReference type="KEGG" id="pmrn:116956924"/>
<dbReference type="Gene3D" id="3.30.160.60">
    <property type="entry name" value="Classic Zinc Finger"/>
    <property type="match status" value="1"/>
</dbReference>
<dbReference type="PRINTS" id="PR01407">
    <property type="entry name" value="BUTYPHLNCDUF"/>
</dbReference>
<dbReference type="Proteomes" id="UP001318040">
    <property type="component" value="Chromosome 68"/>
</dbReference>
<dbReference type="Gene3D" id="2.60.120.920">
    <property type="match status" value="1"/>
</dbReference>
<dbReference type="SMART" id="SM00589">
    <property type="entry name" value="PRY"/>
    <property type="match status" value="1"/>
</dbReference>
<dbReference type="InterPro" id="IPR001870">
    <property type="entry name" value="B30.2/SPRY"/>
</dbReference>
<keyword evidence="2 4" id="KW-0863">Zinc-finger</keyword>
<dbReference type="PANTHER" id="PTHR25465:SF41">
    <property type="entry name" value="E3 UBIQUITIN-PROTEIN LIGASE RNF135"/>
    <property type="match status" value="1"/>
</dbReference>
<evidence type="ECO:0000256" key="3">
    <source>
        <dbReference type="ARBA" id="ARBA00022833"/>
    </source>
</evidence>
<dbReference type="Pfam" id="PF13765">
    <property type="entry name" value="PRY"/>
    <property type="match status" value="1"/>
</dbReference>
<dbReference type="AlphaFoldDB" id="A0AAJ7UEA4"/>
<dbReference type="GO" id="GO:0005737">
    <property type="term" value="C:cytoplasm"/>
    <property type="evidence" value="ECO:0007669"/>
    <property type="project" value="UniProtKB-ARBA"/>
</dbReference>
<organism evidence="9 10">
    <name type="scientific">Petromyzon marinus</name>
    <name type="common">Sea lamprey</name>
    <dbReference type="NCBI Taxonomy" id="7757"/>
    <lineage>
        <taxon>Eukaryota</taxon>
        <taxon>Metazoa</taxon>
        <taxon>Chordata</taxon>
        <taxon>Craniata</taxon>
        <taxon>Vertebrata</taxon>
        <taxon>Cyclostomata</taxon>
        <taxon>Hyperoartia</taxon>
        <taxon>Petromyzontiformes</taxon>
        <taxon>Petromyzontidae</taxon>
        <taxon>Petromyzon</taxon>
    </lineage>
</organism>
<dbReference type="InterPro" id="IPR013320">
    <property type="entry name" value="ConA-like_dom_sf"/>
</dbReference>
<dbReference type="PROSITE" id="PS50119">
    <property type="entry name" value="ZF_BBOX"/>
    <property type="match status" value="1"/>
</dbReference>
<evidence type="ECO:0000256" key="2">
    <source>
        <dbReference type="ARBA" id="ARBA00022771"/>
    </source>
</evidence>
<feature type="domain" description="B30.2/SPRY" evidence="8">
    <location>
        <begin position="250"/>
        <end position="448"/>
    </location>
</feature>
<evidence type="ECO:0000256" key="5">
    <source>
        <dbReference type="SAM" id="Coils"/>
    </source>
</evidence>
<keyword evidence="3" id="KW-0862">Zinc</keyword>
<dbReference type="RefSeq" id="XP_032834702.1">
    <property type="nucleotide sequence ID" value="XM_032978811.1"/>
</dbReference>
<gene>
    <name evidence="10" type="primary">LOC116956924</name>
</gene>
<keyword evidence="9" id="KW-1185">Reference proteome</keyword>
<dbReference type="InterPro" id="IPR043136">
    <property type="entry name" value="B30.2/SPRY_sf"/>
</dbReference>
<dbReference type="PANTHER" id="PTHR25465">
    <property type="entry name" value="B-BOX DOMAIN CONTAINING"/>
    <property type="match status" value="1"/>
</dbReference>
<dbReference type="PROSITE" id="PS50188">
    <property type="entry name" value="B302_SPRY"/>
    <property type="match status" value="1"/>
</dbReference>
<dbReference type="SMART" id="SM00449">
    <property type="entry name" value="SPRY"/>
    <property type="match status" value="1"/>
</dbReference>
<evidence type="ECO:0000313" key="9">
    <source>
        <dbReference type="Proteomes" id="UP001318040"/>
    </source>
</evidence>
<dbReference type="SUPFAM" id="SSF57845">
    <property type="entry name" value="B-box zinc-binding domain"/>
    <property type="match status" value="1"/>
</dbReference>
<evidence type="ECO:0000259" key="8">
    <source>
        <dbReference type="PROSITE" id="PS50188"/>
    </source>
</evidence>
<keyword evidence="5" id="KW-0175">Coiled coil</keyword>
<evidence type="ECO:0000313" key="10">
    <source>
        <dbReference type="RefSeq" id="XP_032834702.1"/>
    </source>
</evidence>
<dbReference type="InterPro" id="IPR051051">
    <property type="entry name" value="E3_ubiq-ligase_TRIM/RNF"/>
</dbReference>
<evidence type="ECO:0000256" key="6">
    <source>
        <dbReference type="SAM" id="Phobius"/>
    </source>
</evidence>
<keyword evidence="6" id="KW-1133">Transmembrane helix</keyword>
<dbReference type="SUPFAM" id="SSF49899">
    <property type="entry name" value="Concanavalin A-like lectins/glucanases"/>
    <property type="match status" value="1"/>
</dbReference>
<protein>
    <submittedName>
        <fullName evidence="10">Tripartite motif-containing protein 16-like</fullName>
    </submittedName>
</protein>
<dbReference type="Pfam" id="PF00643">
    <property type="entry name" value="zf-B_box"/>
    <property type="match status" value="1"/>
</dbReference>
<name>A0AAJ7UEA4_PETMA</name>
<reference evidence="10" key="1">
    <citation type="submission" date="2025-08" db="UniProtKB">
        <authorList>
            <consortium name="RefSeq"/>
        </authorList>
    </citation>
    <scope>IDENTIFICATION</scope>
    <source>
        <tissue evidence="10">Sperm</tissue>
    </source>
</reference>
<keyword evidence="1" id="KW-0479">Metal-binding</keyword>
<dbReference type="InterPro" id="IPR006574">
    <property type="entry name" value="PRY"/>
</dbReference>
<dbReference type="InterPro" id="IPR000315">
    <property type="entry name" value="Znf_B-box"/>
</dbReference>
<feature type="transmembrane region" description="Helical" evidence="6">
    <location>
        <begin position="425"/>
        <end position="446"/>
    </location>
</feature>
<dbReference type="InterPro" id="IPR003879">
    <property type="entry name" value="Butyrophylin_SPRY"/>
</dbReference>
<keyword evidence="6" id="KW-0472">Membrane</keyword>
<evidence type="ECO:0000256" key="4">
    <source>
        <dbReference type="PROSITE-ProRule" id="PRU00024"/>
    </source>
</evidence>
<dbReference type="Pfam" id="PF00622">
    <property type="entry name" value="SPRY"/>
    <property type="match status" value="1"/>
</dbReference>
<dbReference type="GO" id="GO:0008270">
    <property type="term" value="F:zinc ion binding"/>
    <property type="evidence" value="ECO:0007669"/>
    <property type="project" value="UniProtKB-KW"/>
</dbReference>
<proteinExistence type="predicted"/>